<dbReference type="Proteomes" id="UP000324896">
    <property type="component" value="Unassembled WGS sequence"/>
</dbReference>
<dbReference type="GO" id="GO:0005886">
    <property type="term" value="C:plasma membrane"/>
    <property type="evidence" value="ECO:0007669"/>
    <property type="project" value="UniProtKB-SubCell"/>
</dbReference>
<feature type="transmembrane region" description="Helical" evidence="8">
    <location>
        <begin position="55"/>
        <end position="75"/>
    </location>
</feature>
<keyword evidence="5 8" id="KW-0812">Transmembrane</keyword>
<keyword evidence="3" id="KW-0813">Transport</keyword>
<dbReference type="EMBL" id="FMYT01000023">
    <property type="protein sequence ID" value="SDD03664.1"/>
    <property type="molecule type" value="Genomic_DNA"/>
</dbReference>
<evidence type="ECO:0000313" key="10">
    <source>
        <dbReference type="Proteomes" id="UP000324896"/>
    </source>
</evidence>
<dbReference type="Pfam" id="PF04066">
    <property type="entry name" value="MrpF_PhaF"/>
    <property type="match status" value="1"/>
</dbReference>
<organism evidence="9 10">
    <name type="scientific">Halanaerobium congolense</name>
    <dbReference type="NCBI Taxonomy" id="54121"/>
    <lineage>
        <taxon>Bacteria</taxon>
        <taxon>Bacillati</taxon>
        <taxon>Bacillota</taxon>
        <taxon>Clostridia</taxon>
        <taxon>Halanaerobiales</taxon>
        <taxon>Halanaerobiaceae</taxon>
        <taxon>Halanaerobium</taxon>
    </lineage>
</organism>
<accession>A0A1G6RH35</accession>
<evidence type="ECO:0000256" key="3">
    <source>
        <dbReference type="ARBA" id="ARBA00022448"/>
    </source>
</evidence>
<evidence type="ECO:0000256" key="8">
    <source>
        <dbReference type="SAM" id="Phobius"/>
    </source>
</evidence>
<dbReference type="PANTHER" id="PTHR34702">
    <property type="entry name" value="NA(+)/H(+) ANTIPORTER SUBUNIT F1"/>
    <property type="match status" value="1"/>
</dbReference>
<evidence type="ECO:0000256" key="2">
    <source>
        <dbReference type="ARBA" id="ARBA00009212"/>
    </source>
</evidence>
<keyword evidence="7 8" id="KW-0472">Membrane</keyword>
<keyword evidence="6 8" id="KW-1133">Transmembrane helix</keyword>
<proteinExistence type="inferred from homology"/>
<evidence type="ECO:0000256" key="5">
    <source>
        <dbReference type="ARBA" id="ARBA00022692"/>
    </source>
</evidence>
<reference evidence="9 10" key="1">
    <citation type="submission" date="2016-10" db="EMBL/GenBank/DDBJ databases">
        <authorList>
            <person name="Varghese N."/>
            <person name="Submissions S."/>
        </authorList>
    </citation>
    <scope>NUCLEOTIDE SEQUENCE [LARGE SCALE GENOMIC DNA]</scope>
    <source>
        <strain evidence="9 10">WG10</strain>
    </source>
</reference>
<dbReference type="PANTHER" id="PTHR34702:SF1">
    <property type="entry name" value="NA(+)_H(+) ANTIPORTER SUBUNIT F"/>
    <property type="match status" value="1"/>
</dbReference>
<protein>
    <submittedName>
        <fullName evidence="9">Multicomponent Na+:H+ antiporter subunit F</fullName>
    </submittedName>
</protein>
<dbReference type="InterPro" id="IPR007208">
    <property type="entry name" value="MrpF/PhaF-like"/>
</dbReference>
<comment type="subcellular location">
    <subcellularLocation>
        <location evidence="1">Cell membrane</location>
        <topology evidence="1">Multi-pass membrane protein</topology>
    </subcellularLocation>
</comment>
<sequence length="85" mass="9683">MIIGLAVFFTVLSFIVSYRVVVGPTITDRLIGADTIGIFMSMVMLMIALEYDMFLLVDIVLAYAVLLFIDMLIYAKYFEHGELYK</sequence>
<dbReference type="GO" id="GO:0015385">
    <property type="term" value="F:sodium:proton antiporter activity"/>
    <property type="evidence" value="ECO:0007669"/>
    <property type="project" value="TreeGrafter"/>
</dbReference>
<comment type="similarity">
    <text evidence="2">Belongs to the CPA3 antiporters (TC 2.A.63) subunit F family.</text>
</comment>
<name>A0A1G6RH35_9FIRM</name>
<keyword evidence="4" id="KW-1003">Cell membrane</keyword>
<evidence type="ECO:0000256" key="1">
    <source>
        <dbReference type="ARBA" id="ARBA00004651"/>
    </source>
</evidence>
<evidence type="ECO:0000256" key="7">
    <source>
        <dbReference type="ARBA" id="ARBA00023136"/>
    </source>
</evidence>
<evidence type="ECO:0000256" key="4">
    <source>
        <dbReference type="ARBA" id="ARBA00022475"/>
    </source>
</evidence>
<evidence type="ECO:0000313" key="9">
    <source>
        <dbReference type="EMBL" id="SDD03664.1"/>
    </source>
</evidence>
<dbReference type="AlphaFoldDB" id="A0A1G6RH35"/>
<feature type="transmembrane region" description="Helical" evidence="8">
    <location>
        <begin position="29"/>
        <end position="48"/>
    </location>
</feature>
<gene>
    <name evidence="9" type="ORF">SAMN04488597_12323</name>
</gene>
<dbReference type="RefSeq" id="WP_149796884.1">
    <property type="nucleotide sequence ID" value="NZ_FMYT01000023.1"/>
</dbReference>
<evidence type="ECO:0000256" key="6">
    <source>
        <dbReference type="ARBA" id="ARBA00022989"/>
    </source>
</evidence>